<evidence type="ECO:0000313" key="1">
    <source>
        <dbReference type="EMBL" id="EHJ12908.1"/>
    </source>
</evidence>
<dbReference type="EMBL" id="AESD01000358">
    <property type="protein sequence ID" value="EHJ12908.1"/>
    <property type="molecule type" value="Genomic_DNA"/>
</dbReference>
<organism evidence="1 2">
    <name type="scientific">Crocosphaera watsonii WH 0003</name>
    <dbReference type="NCBI Taxonomy" id="423471"/>
    <lineage>
        <taxon>Bacteria</taxon>
        <taxon>Bacillati</taxon>
        <taxon>Cyanobacteriota</taxon>
        <taxon>Cyanophyceae</taxon>
        <taxon>Oscillatoriophycideae</taxon>
        <taxon>Chroococcales</taxon>
        <taxon>Aphanothecaceae</taxon>
        <taxon>Crocosphaera</taxon>
    </lineage>
</organism>
<proteinExistence type="predicted"/>
<protein>
    <submittedName>
        <fullName evidence="1">Uncharacterized protein</fullName>
    </submittedName>
</protein>
<name>G5J4H6_CROWT</name>
<comment type="caution">
    <text evidence="1">The sequence shown here is derived from an EMBL/GenBank/DDBJ whole genome shotgun (WGS) entry which is preliminary data.</text>
</comment>
<evidence type="ECO:0000313" key="2">
    <source>
        <dbReference type="Proteomes" id="UP000003477"/>
    </source>
</evidence>
<gene>
    <name evidence="1" type="ORF">CWATWH0003_2398</name>
</gene>
<sequence>MLSQLYYIVRSKVDGKYLVAQIDKGEDEAPVSYVLVFPENFEALSYLNSHGSDVSDRFIVESTSGTQLKTILERWDFQGIGLVKDPLVPRIEFMSV</sequence>
<dbReference type="RefSeq" id="WP_007310634.1">
    <property type="nucleotide sequence ID" value="NZ_AESD01000358.1"/>
</dbReference>
<dbReference type="AlphaFoldDB" id="G5J4H6"/>
<dbReference type="GeneID" id="88766079"/>
<reference evidence="1 2" key="1">
    <citation type="journal article" date="2011" name="Front. Microbiol.">
        <title>Two Strains of Crocosphaera watsonii with Highly Conserved Genomes are Distinguished by Strain-Specific Features.</title>
        <authorList>
            <person name="Bench S.R."/>
            <person name="Ilikchyan I.N."/>
            <person name="Tripp H.J."/>
            <person name="Zehr J.P."/>
        </authorList>
    </citation>
    <scope>NUCLEOTIDE SEQUENCE [LARGE SCALE GENOMIC DNA]</scope>
    <source>
        <strain evidence="1 2">WH 0003</strain>
    </source>
</reference>
<accession>G5J4H6</accession>
<dbReference type="Proteomes" id="UP000003477">
    <property type="component" value="Unassembled WGS sequence"/>
</dbReference>
<dbReference type="PATRIC" id="fig|423471.3.peg.2252"/>